<dbReference type="InterPro" id="IPR050090">
    <property type="entry name" value="Tyrosine_recombinase_XerCD"/>
</dbReference>
<dbReference type="GO" id="GO:0003677">
    <property type="term" value="F:DNA binding"/>
    <property type="evidence" value="ECO:0007669"/>
    <property type="project" value="UniProtKB-KW"/>
</dbReference>
<dbReference type="AlphaFoldDB" id="A0A0F9GIK5"/>
<dbReference type="Gene3D" id="1.10.443.10">
    <property type="entry name" value="Intergrase catalytic core"/>
    <property type="match status" value="1"/>
</dbReference>
<dbReference type="PANTHER" id="PTHR30349">
    <property type="entry name" value="PHAGE INTEGRASE-RELATED"/>
    <property type="match status" value="1"/>
</dbReference>
<keyword evidence="3" id="KW-0233">DNA recombination</keyword>
<dbReference type="InterPro" id="IPR004107">
    <property type="entry name" value="Integrase_SAM-like_N"/>
</dbReference>
<keyword evidence="2" id="KW-0238">DNA-binding</keyword>
<dbReference type="InterPro" id="IPR013762">
    <property type="entry name" value="Integrase-like_cat_sf"/>
</dbReference>
<gene>
    <name evidence="6" type="ORF">LCGC14_2116850</name>
</gene>
<proteinExistence type="predicted"/>
<dbReference type="SUPFAM" id="SSF56349">
    <property type="entry name" value="DNA breaking-rejoining enzymes"/>
    <property type="match status" value="1"/>
</dbReference>
<feature type="domain" description="Core-binding (CB)" evidence="5">
    <location>
        <begin position="9"/>
        <end position="101"/>
    </location>
</feature>
<dbReference type="InterPro" id="IPR044068">
    <property type="entry name" value="CB"/>
</dbReference>
<evidence type="ECO:0000313" key="6">
    <source>
        <dbReference type="EMBL" id="KKL69250.1"/>
    </source>
</evidence>
<keyword evidence="1" id="KW-0229">DNA integration</keyword>
<evidence type="ECO:0000259" key="5">
    <source>
        <dbReference type="PROSITE" id="PS51900"/>
    </source>
</evidence>
<reference evidence="6" key="1">
    <citation type="journal article" date="2015" name="Nature">
        <title>Complex archaea that bridge the gap between prokaryotes and eukaryotes.</title>
        <authorList>
            <person name="Spang A."/>
            <person name="Saw J.H."/>
            <person name="Jorgensen S.L."/>
            <person name="Zaremba-Niedzwiedzka K."/>
            <person name="Martijn J."/>
            <person name="Lind A.E."/>
            <person name="van Eijk R."/>
            <person name="Schleper C."/>
            <person name="Guy L."/>
            <person name="Ettema T.J."/>
        </authorList>
    </citation>
    <scope>NUCLEOTIDE SEQUENCE</scope>
</reference>
<dbReference type="GO" id="GO:0015074">
    <property type="term" value="P:DNA integration"/>
    <property type="evidence" value="ECO:0007669"/>
    <property type="project" value="UniProtKB-KW"/>
</dbReference>
<dbReference type="Gene3D" id="1.10.150.130">
    <property type="match status" value="1"/>
</dbReference>
<dbReference type="PROSITE" id="PS51898">
    <property type="entry name" value="TYR_RECOMBINASE"/>
    <property type="match status" value="1"/>
</dbReference>
<evidence type="ECO:0000259" key="4">
    <source>
        <dbReference type="PROSITE" id="PS51898"/>
    </source>
</evidence>
<dbReference type="Pfam" id="PF02899">
    <property type="entry name" value="Phage_int_SAM_1"/>
    <property type="match status" value="1"/>
</dbReference>
<dbReference type="PANTHER" id="PTHR30349:SF81">
    <property type="entry name" value="TYROSINE RECOMBINASE XERC"/>
    <property type="match status" value="1"/>
</dbReference>
<comment type="caution">
    <text evidence="6">The sequence shown here is derived from an EMBL/GenBank/DDBJ whole genome shotgun (WGS) entry which is preliminary data.</text>
</comment>
<dbReference type="InterPro" id="IPR010998">
    <property type="entry name" value="Integrase_recombinase_N"/>
</dbReference>
<sequence length="299" mass="33910">MKNNHRSAPLFFSMTYEFLEVYLPKQCGRSPHTVESYRDALSLFRRYILNTVGISIGKFKFTECTRECVLGFMNYLSELKSKPSTRNQRLAALKSYLMFAADKDITLQSNELEVRRVPQCRVPKTEKTVIPEDAMTAILQQPSNTKMGLRDRTIMILLYDSGARLAEVLGLSVSDVVIDGDNPYIRVNGKGSKQRIVPILVKTAAHLAQYISVYHTSERPDTDLLFFTVIKNVIGMMSEGNVERFVKEYARKAQSSCPSVPDHVHPHMFRRTRATQLYQNGVSLPLVSRLLGHASLQTT</sequence>
<organism evidence="6">
    <name type="scientific">marine sediment metagenome</name>
    <dbReference type="NCBI Taxonomy" id="412755"/>
    <lineage>
        <taxon>unclassified sequences</taxon>
        <taxon>metagenomes</taxon>
        <taxon>ecological metagenomes</taxon>
    </lineage>
</organism>
<dbReference type="InterPro" id="IPR011010">
    <property type="entry name" value="DNA_brk_join_enz"/>
</dbReference>
<evidence type="ECO:0000256" key="3">
    <source>
        <dbReference type="ARBA" id="ARBA00023172"/>
    </source>
</evidence>
<evidence type="ECO:0000256" key="2">
    <source>
        <dbReference type="ARBA" id="ARBA00023125"/>
    </source>
</evidence>
<protein>
    <recommendedName>
        <fullName evidence="7">Tyr recombinase domain-containing protein</fullName>
    </recommendedName>
</protein>
<name>A0A0F9GIK5_9ZZZZ</name>
<feature type="domain" description="Tyr recombinase" evidence="4">
    <location>
        <begin position="125"/>
        <end position="299"/>
    </location>
</feature>
<dbReference type="GO" id="GO:0006310">
    <property type="term" value="P:DNA recombination"/>
    <property type="evidence" value="ECO:0007669"/>
    <property type="project" value="UniProtKB-KW"/>
</dbReference>
<dbReference type="PROSITE" id="PS51900">
    <property type="entry name" value="CB"/>
    <property type="match status" value="1"/>
</dbReference>
<evidence type="ECO:0008006" key="7">
    <source>
        <dbReference type="Google" id="ProtNLM"/>
    </source>
</evidence>
<dbReference type="Pfam" id="PF00589">
    <property type="entry name" value="Phage_integrase"/>
    <property type="match status" value="1"/>
</dbReference>
<dbReference type="InterPro" id="IPR002104">
    <property type="entry name" value="Integrase_catalytic"/>
</dbReference>
<accession>A0A0F9GIK5</accession>
<evidence type="ECO:0000256" key="1">
    <source>
        <dbReference type="ARBA" id="ARBA00022908"/>
    </source>
</evidence>
<dbReference type="EMBL" id="LAZR01026274">
    <property type="protein sequence ID" value="KKL69250.1"/>
    <property type="molecule type" value="Genomic_DNA"/>
</dbReference>